<gene>
    <name evidence="1" type="ORF">Fmac_025293</name>
</gene>
<evidence type="ECO:0000313" key="2">
    <source>
        <dbReference type="Proteomes" id="UP001603857"/>
    </source>
</evidence>
<dbReference type="Proteomes" id="UP001603857">
    <property type="component" value="Unassembled WGS sequence"/>
</dbReference>
<dbReference type="AlphaFoldDB" id="A0ABD1LRS9"/>
<proteinExistence type="predicted"/>
<keyword evidence="2" id="KW-1185">Reference proteome</keyword>
<protein>
    <submittedName>
        <fullName evidence="1">Uncharacterized protein</fullName>
    </submittedName>
</protein>
<accession>A0ABD1LRS9</accession>
<comment type="caution">
    <text evidence="1">The sequence shown here is derived from an EMBL/GenBank/DDBJ whole genome shotgun (WGS) entry which is preliminary data.</text>
</comment>
<reference evidence="1 2" key="1">
    <citation type="submission" date="2024-08" db="EMBL/GenBank/DDBJ databases">
        <title>Insights into the chromosomal genome structure of Flemingia macrophylla.</title>
        <authorList>
            <person name="Ding Y."/>
            <person name="Zhao Y."/>
            <person name="Bi W."/>
            <person name="Wu M."/>
            <person name="Zhao G."/>
            <person name="Gong Y."/>
            <person name="Li W."/>
            <person name="Zhang P."/>
        </authorList>
    </citation>
    <scope>NUCLEOTIDE SEQUENCE [LARGE SCALE GENOMIC DNA]</scope>
    <source>
        <strain evidence="1">DYQJB</strain>
        <tissue evidence="1">Leaf</tissue>
    </source>
</reference>
<organism evidence="1 2">
    <name type="scientific">Flemingia macrophylla</name>
    <dbReference type="NCBI Taxonomy" id="520843"/>
    <lineage>
        <taxon>Eukaryota</taxon>
        <taxon>Viridiplantae</taxon>
        <taxon>Streptophyta</taxon>
        <taxon>Embryophyta</taxon>
        <taxon>Tracheophyta</taxon>
        <taxon>Spermatophyta</taxon>
        <taxon>Magnoliopsida</taxon>
        <taxon>eudicotyledons</taxon>
        <taxon>Gunneridae</taxon>
        <taxon>Pentapetalae</taxon>
        <taxon>rosids</taxon>
        <taxon>fabids</taxon>
        <taxon>Fabales</taxon>
        <taxon>Fabaceae</taxon>
        <taxon>Papilionoideae</taxon>
        <taxon>50 kb inversion clade</taxon>
        <taxon>NPAAA clade</taxon>
        <taxon>indigoferoid/millettioid clade</taxon>
        <taxon>Phaseoleae</taxon>
        <taxon>Flemingia</taxon>
    </lineage>
</organism>
<sequence length="89" mass="10062">MPLSTTTSESSSDVRSSLVEFKRHSASSHYAQISIIVSHGRNHIISIHVEFQKSDFDSDFWGLQRKNGEGLKCVVLSAEETEEEPKRKQ</sequence>
<dbReference type="EMBL" id="JBGMDY010000008">
    <property type="protein sequence ID" value="KAL2326235.1"/>
    <property type="molecule type" value="Genomic_DNA"/>
</dbReference>
<evidence type="ECO:0000313" key="1">
    <source>
        <dbReference type="EMBL" id="KAL2326235.1"/>
    </source>
</evidence>
<name>A0ABD1LRS9_9FABA</name>